<name>A0ABU8LIA6_9MICO</name>
<dbReference type="RefSeq" id="WP_337316557.1">
    <property type="nucleotide sequence ID" value="NZ_JBBDGN010000001.1"/>
</dbReference>
<dbReference type="InterPro" id="IPR042070">
    <property type="entry name" value="PucR_C-HTH_sf"/>
</dbReference>
<dbReference type="InterPro" id="IPR012914">
    <property type="entry name" value="PucR_dom"/>
</dbReference>
<evidence type="ECO:0000313" key="3">
    <source>
        <dbReference type="EMBL" id="MEJ1090311.1"/>
    </source>
</evidence>
<dbReference type="InterPro" id="IPR025736">
    <property type="entry name" value="PucR_C-HTH_dom"/>
</dbReference>
<comment type="caution">
    <text evidence="3">The sequence shown here is derived from an EMBL/GenBank/DDBJ whole genome shotgun (WGS) entry which is preliminary data.</text>
</comment>
<dbReference type="EMBL" id="JBBDGN010000001">
    <property type="protein sequence ID" value="MEJ1090311.1"/>
    <property type="molecule type" value="Genomic_DNA"/>
</dbReference>
<feature type="domain" description="PucR C-terminal helix-turn-helix" evidence="2">
    <location>
        <begin position="452"/>
        <end position="510"/>
    </location>
</feature>
<dbReference type="Pfam" id="PF07905">
    <property type="entry name" value="PucR"/>
    <property type="match status" value="1"/>
</dbReference>
<feature type="domain" description="Purine catabolism PurC-like" evidence="1">
    <location>
        <begin position="28"/>
        <end position="147"/>
    </location>
</feature>
<dbReference type="InterPro" id="IPR051448">
    <property type="entry name" value="CdaR-like_regulators"/>
</dbReference>
<reference evidence="3 4" key="1">
    <citation type="submission" date="2024-02" db="EMBL/GenBank/DDBJ databases">
        <authorList>
            <person name="Saticioglu I.B."/>
        </authorList>
    </citation>
    <scope>NUCLEOTIDE SEQUENCE [LARGE SCALE GENOMIC DNA]</scope>
    <source>
        <strain evidence="3 4">Mu-43</strain>
    </source>
</reference>
<accession>A0ABU8LIA6</accession>
<organism evidence="3 4">
    <name type="scientific">Microbacterium istanbulense</name>
    <dbReference type="NCBI Taxonomy" id="3122049"/>
    <lineage>
        <taxon>Bacteria</taxon>
        <taxon>Bacillati</taxon>
        <taxon>Actinomycetota</taxon>
        <taxon>Actinomycetes</taxon>
        <taxon>Micrococcales</taxon>
        <taxon>Microbacteriaceae</taxon>
        <taxon>Microbacterium</taxon>
    </lineage>
</organism>
<dbReference type="Gene3D" id="1.10.10.2840">
    <property type="entry name" value="PucR C-terminal helix-turn-helix domain"/>
    <property type="match status" value="1"/>
</dbReference>
<evidence type="ECO:0000259" key="2">
    <source>
        <dbReference type="Pfam" id="PF13556"/>
    </source>
</evidence>
<protein>
    <submittedName>
        <fullName evidence="3">PucR family transcriptional regulator</fullName>
    </submittedName>
</protein>
<keyword evidence="4" id="KW-1185">Reference proteome</keyword>
<gene>
    <name evidence="3" type="ORF">WDU93_01300</name>
</gene>
<dbReference type="PANTHER" id="PTHR33744:SF1">
    <property type="entry name" value="DNA-BINDING TRANSCRIPTIONAL ACTIVATOR ADER"/>
    <property type="match status" value="1"/>
</dbReference>
<evidence type="ECO:0000313" key="4">
    <source>
        <dbReference type="Proteomes" id="UP001366085"/>
    </source>
</evidence>
<proteinExistence type="predicted"/>
<dbReference type="Pfam" id="PF13556">
    <property type="entry name" value="HTH_30"/>
    <property type="match status" value="1"/>
</dbReference>
<dbReference type="Proteomes" id="UP001366085">
    <property type="component" value="Unassembled WGS sequence"/>
</dbReference>
<evidence type="ECO:0000259" key="1">
    <source>
        <dbReference type="Pfam" id="PF07905"/>
    </source>
</evidence>
<dbReference type="PANTHER" id="PTHR33744">
    <property type="entry name" value="CARBOHYDRATE DIACID REGULATOR"/>
    <property type="match status" value="1"/>
</dbReference>
<sequence>MSADRQDLTTFRTDRPEGAALPSVGEVLAERAVRLGDPEVLVGGAALQAPVRWVHVSDSDRVAPLLDGGELLLSTAAAWSGDSAALRALADSLADVGVAGVVVELGNRFSVMPPAFVAACRERGLALIVLHREVKFVALTEAVHRRIIAGQLEALQERQRLHELFTGLSLRGAPADTVVHETARVLGAPVVLEALDREVVAADTRDLSVAELLAGWAARSRAGVGLTAVPVEARGERWGTLATLDAPAHPAGTMTVLQLAATALAFSRLADGPGAWTALAARELVSAVAGGQHTGVDDVAARLESAGLPLRGRVLGVWVAERADAAAVAAALAVCNEIDGLHARGAVHDGAGVFVLSSAEPVPTAALARVASVLPAGLAVGAPAANVPELLASVRAARLLAARLQPGELRRVDDRPLTRLVTELGADHRLQEHSERMLAPLIRHDDATGGDLVRVLRAVVAHPGNRTAAAAASHLSRSVFYQRIALISDLLGADLDDGETLAGLHLALLAAAR</sequence>